<keyword evidence="4" id="KW-0963">Cytoplasm</keyword>
<dbReference type="EMBL" id="VHSG01000019">
    <property type="protein sequence ID" value="TQV72638.1"/>
    <property type="molecule type" value="Genomic_DNA"/>
</dbReference>
<keyword evidence="8" id="KW-0067">ATP-binding</keyword>
<dbReference type="InterPro" id="IPR027417">
    <property type="entry name" value="P-loop_NTPase"/>
</dbReference>
<accession>A0A545T626</accession>
<dbReference type="Gene3D" id="3.40.50.300">
    <property type="entry name" value="P-loop containing nucleotide triphosphate hydrolases"/>
    <property type="match status" value="1"/>
</dbReference>
<dbReference type="NCBIfam" id="TIGR00150">
    <property type="entry name" value="T6A_YjeE"/>
    <property type="match status" value="1"/>
</dbReference>
<dbReference type="PANTHER" id="PTHR33540">
    <property type="entry name" value="TRNA THREONYLCARBAMOYLADENOSINE BIOSYNTHESIS PROTEIN TSAE"/>
    <property type="match status" value="1"/>
</dbReference>
<evidence type="ECO:0000256" key="2">
    <source>
        <dbReference type="ARBA" id="ARBA00007599"/>
    </source>
</evidence>
<evidence type="ECO:0000313" key="12">
    <source>
        <dbReference type="Proteomes" id="UP000319732"/>
    </source>
</evidence>
<organism evidence="11 12">
    <name type="scientific">Exilibacterium tricleocarpae</name>
    <dbReference type="NCBI Taxonomy" id="2591008"/>
    <lineage>
        <taxon>Bacteria</taxon>
        <taxon>Pseudomonadati</taxon>
        <taxon>Pseudomonadota</taxon>
        <taxon>Gammaproteobacteria</taxon>
        <taxon>Cellvibrionales</taxon>
        <taxon>Cellvibrionaceae</taxon>
        <taxon>Exilibacterium</taxon>
    </lineage>
</organism>
<comment type="caution">
    <text evidence="11">The sequence shown here is derived from an EMBL/GenBank/DDBJ whole genome shotgun (WGS) entry which is preliminary data.</text>
</comment>
<comment type="subcellular location">
    <subcellularLocation>
        <location evidence="1">Cytoplasm</location>
    </subcellularLocation>
</comment>
<gene>
    <name evidence="11" type="primary">tsaE</name>
    <name evidence="11" type="ORF">FKG94_18265</name>
</gene>
<comment type="similarity">
    <text evidence="2">Belongs to the TsaE family.</text>
</comment>
<reference evidence="11 12" key="1">
    <citation type="submission" date="2019-06" db="EMBL/GenBank/DDBJ databases">
        <title>Whole genome sequence for Cellvibrionaceae sp. R142.</title>
        <authorList>
            <person name="Wang G."/>
        </authorList>
    </citation>
    <scope>NUCLEOTIDE SEQUENCE [LARGE SCALE GENOMIC DNA]</scope>
    <source>
        <strain evidence="11 12">R142</strain>
    </source>
</reference>
<evidence type="ECO:0000256" key="6">
    <source>
        <dbReference type="ARBA" id="ARBA00022723"/>
    </source>
</evidence>
<dbReference type="GO" id="GO:0005737">
    <property type="term" value="C:cytoplasm"/>
    <property type="evidence" value="ECO:0007669"/>
    <property type="project" value="UniProtKB-SubCell"/>
</dbReference>
<evidence type="ECO:0000256" key="4">
    <source>
        <dbReference type="ARBA" id="ARBA00022490"/>
    </source>
</evidence>
<keyword evidence="7" id="KW-0547">Nucleotide-binding</keyword>
<dbReference type="GO" id="GO:0016740">
    <property type="term" value="F:transferase activity"/>
    <property type="evidence" value="ECO:0007669"/>
    <property type="project" value="UniProtKB-KW"/>
</dbReference>
<keyword evidence="11" id="KW-0808">Transferase</keyword>
<protein>
    <recommendedName>
        <fullName evidence="3">tRNA threonylcarbamoyladenosine biosynthesis protein TsaE</fullName>
    </recommendedName>
    <alternativeName>
        <fullName evidence="10">t(6)A37 threonylcarbamoyladenosine biosynthesis protein TsaE</fullName>
    </alternativeName>
</protein>
<dbReference type="GO" id="GO:0046872">
    <property type="term" value="F:metal ion binding"/>
    <property type="evidence" value="ECO:0007669"/>
    <property type="project" value="UniProtKB-KW"/>
</dbReference>
<dbReference type="SUPFAM" id="SSF52540">
    <property type="entry name" value="P-loop containing nucleoside triphosphate hydrolases"/>
    <property type="match status" value="1"/>
</dbReference>
<dbReference type="OrthoDB" id="9800307at2"/>
<keyword evidence="5" id="KW-0819">tRNA processing</keyword>
<keyword evidence="12" id="KW-1185">Reference proteome</keyword>
<evidence type="ECO:0000313" key="11">
    <source>
        <dbReference type="EMBL" id="TQV72638.1"/>
    </source>
</evidence>
<keyword evidence="6" id="KW-0479">Metal-binding</keyword>
<name>A0A545T626_9GAMM</name>
<evidence type="ECO:0000256" key="1">
    <source>
        <dbReference type="ARBA" id="ARBA00004496"/>
    </source>
</evidence>
<sequence length="170" mass="18449">MPGTDSLQVQVDDEAATVHLGEKLGATLTGLLQRPGTGGTVVYLEGDLGAGKTTLCRGILRAFGYSGAVKSPTYTLVEPYELGGVTVYHFDLYRLADPEELEFLGVRDYFDAGNLCLIEWPKRGQGFLPAADLAVKVEVCLPGRRVILTAGGAGEECEFWDVFCRNWRSD</sequence>
<dbReference type="InterPro" id="IPR003442">
    <property type="entry name" value="T6A_TsaE"/>
</dbReference>
<keyword evidence="9" id="KW-0460">Magnesium</keyword>
<evidence type="ECO:0000256" key="7">
    <source>
        <dbReference type="ARBA" id="ARBA00022741"/>
    </source>
</evidence>
<dbReference type="PANTHER" id="PTHR33540:SF2">
    <property type="entry name" value="TRNA THREONYLCARBAMOYLADENOSINE BIOSYNTHESIS PROTEIN TSAE"/>
    <property type="match status" value="1"/>
</dbReference>
<dbReference type="Proteomes" id="UP000319732">
    <property type="component" value="Unassembled WGS sequence"/>
</dbReference>
<evidence type="ECO:0000256" key="8">
    <source>
        <dbReference type="ARBA" id="ARBA00022840"/>
    </source>
</evidence>
<proteinExistence type="inferred from homology"/>
<evidence type="ECO:0000256" key="5">
    <source>
        <dbReference type="ARBA" id="ARBA00022694"/>
    </source>
</evidence>
<dbReference type="AlphaFoldDB" id="A0A545T626"/>
<dbReference type="GO" id="GO:0002949">
    <property type="term" value="P:tRNA threonylcarbamoyladenosine modification"/>
    <property type="evidence" value="ECO:0007669"/>
    <property type="project" value="InterPro"/>
</dbReference>
<dbReference type="Pfam" id="PF02367">
    <property type="entry name" value="TsaE"/>
    <property type="match status" value="1"/>
</dbReference>
<dbReference type="GO" id="GO:0005524">
    <property type="term" value="F:ATP binding"/>
    <property type="evidence" value="ECO:0007669"/>
    <property type="project" value="UniProtKB-KW"/>
</dbReference>
<dbReference type="RefSeq" id="WP_142928368.1">
    <property type="nucleotide sequence ID" value="NZ_ML660098.1"/>
</dbReference>
<evidence type="ECO:0000256" key="9">
    <source>
        <dbReference type="ARBA" id="ARBA00022842"/>
    </source>
</evidence>
<evidence type="ECO:0000256" key="3">
    <source>
        <dbReference type="ARBA" id="ARBA00019010"/>
    </source>
</evidence>
<evidence type="ECO:0000256" key="10">
    <source>
        <dbReference type="ARBA" id="ARBA00032441"/>
    </source>
</evidence>